<evidence type="ECO:0000256" key="2">
    <source>
        <dbReference type="ARBA" id="ARBA00023054"/>
    </source>
</evidence>
<dbReference type="PANTHER" id="PTHR32347">
    <property type="entry name" value="EFFLUX SYSTEM COMPONENT YKNX-RELATED"/>
    <property type="match status" value="1"/>
</dbReference>
<dbReference type="InterPro" id="IPR050465">
    <property type="entry name" value="UPF0194_transport"/>
</dbReference>
<dbReference type="Pfam" id="PF25954">
    <property type="entry name" value="Beta-barrel_RND_2"/>
    <property type="match status" value="1"/>
</dbReference>
<dbReference type="PANTHER" id="PTHR32347:SF23">
    <property type="entry name" value="BLL5650 PROTEIN"/>
    <property type="match status" value="1"/>
</dbReference>
<proteinExistence type="predicted"/>
<dbReference type="InterPro" id="IPR058639">
    <property type="entry name" value="BSH_YknX-like"/>
</dbReference>
<protein>
    <submittedName>
        <fullName evidence="5">Efflux RND transporter periplasmic adaptor subunit</fullName>
    </submittedName>
</protein>
<dbReference type="SUPFAM" id="SSF111369">
    <property type="entry name" value="HlyD-like secretion proteins"/>
    <property type="match status" value="1"/>
</dbReference>
<evidence type="ECO:0000313" key="5">
    <source>
        <dbReference type="EMBL" id="GMQ34185.1"/>
    </source>
</evidence>
<evidence type="ECO:0000256" key="1">
    <source>
        <dbReference type="ARBA" id="ARBA00004196"/>
    </source>
</evidence>
<reference evidence="5 6" key="1">
    <citation type="submission" date="2023-08" db="EMBL/GenBank/DDBJ databases">
        <title>Draft genome sequence of Algoriphagus taiwanensis.</title>
        <authorList>
            <person name="Takatani N."/>
            <person name="Hosokawa M."/>
            <person name="Sawabe T."/>
        </authorList>
    </citation>
    <scope>NUCLEOTIDE SEQUENCE [LARGE SCALE GENOMIC DNA]</scope>
    <source>
        <strain evidence="5 6">JCM 19755</strain>
    </source>
</reference>
<evidence type="ECO:0000313" key="6">
    <source>
        <dbReference type="Proteomes" id="UP001307705"/>
    </source>
</evidence>
<dbReference type="Gene3D" id="2.40.50.100">
    <property type="match status" value="1"/>
</dbReference>
<feature type="domain" description="YknX-like barrel-sandwich hybrid" evidence="4">
    <location>
        <begin position="80"/>
        <end position="248"/>
    </location>
</feature>
<organism evidence="5 6">
    <name type="scientific">Algoriphagus taiwanensis</name>
    <dbReference type="NCBI Taxonomy" id="1445656"/>
    <lineage>
        <taxon>Bacteria</taxon>
        <taxon>Pseudomonadati</taxon>
        <taxon>Bacteroidota</taxon>
        <taxon>Cytophagia</taxon>
        <taxon>Cytophagales</taxon>
        <taxon>Cyclobacteriaceae</taxon>
        <taxon>Algoriphagus</taxon>
    </lineage>
</organism>
<comment type="subcellular location">
    <subcellularLocation>
        <location evidence="1">Cell envelope</location>
    </subcellularLocation>
</comment>
<accession>A0ABQ6Q3I2</accession>
<evidence type="ECO:0000259" key="4">
    <source>
        <dbReference type="Pfam" id="PF25984"/>
    </source>
</evidence>
<dbReference type="Pfam" id="PF25984">
    <property type="entry name" value="BSH_YknX"/>
    <property type="match status" value="1"/>
</dbReference>
<dbReference type="EMBL" id="BTPE01000008">
    <property type="protein sequence ID" value="GMQ34185.1"/>
    <property type="molecule type" value="Genomic_DNA"/>
</dbReference>
<comment type="caution">
    <text evidence="5">The sequence shown here is derived from an EMBL/GenBank/DDBJ whole genome shotgun (WGS) entry which is preliminary data.</text>
</comment>
<dbReference type="Gene3D" id="2.40.30.170">
    <property type="match status" value="1"/>
</dbReference>
<name>A0ABQ6Q3I2_9BACT</name>
<dbReference type="InterPro" id="IPR058792">
    <property type="entry name" value="Beta-barrel_RND_2"/>
</dbReference>
<evidence type="ECO:0000259" key="3">
    <source>
        <dbReference type="Pfam" id="PF25954"/>
    </source>
</evidence>
<feature type="domain" description="CusB-like beta-barrel" evidence="3">
    <location>
        <begin position="260"/>
        <end position="332"/>
    </location>
</feature>
<dbReference type="Proteomes" id="UP001307705">
    <property type="component" value="Unassembled WGS sequence"/>
</dbReference>
<keyword evidence="2" id="KW-0175">Coiled coil</keyword>
<sequence length="390" mass="43737">MTFLRFSPNRFSYVCVAYRCSTMSSFLLNKSSIWVGLLFSLILFSCGKEGEETVFPEYKAITESVYASGLVKAKNQYEAFTMASGPIQEVFVKEGDTIKAGAPILLVYNEAEKLRKENAQLAQSFADQQANQTRLRDLELAISFAKNKLYNDSLLWVRTKNLWDKGIGTAVELEQRELNYRNSKTSYESSLLRYRDLKREIEYNSKSAGKNLAISQVVENEFTLKSKIDGVVFSLLKEVGEMANPQTPLAIIGSPGDFILELQVDEYDIARVEVGQPVIVSMDSYKGETFEAEVTKVYPIMDSKSKTFTLEAVFTKAPPKLYPNLSLEANVVTKVSLKTLVIPRNYLLGENQVITSDGDTLTVKVGIKNFQFAEILEGVSNTTELIQPNQ</sequence>
<keyword evidence="6" id="KW-1185">Reference proteome</keyword>
<gene>
    <name evidence="5" type="ORF">Ataiwa_24570</name>
</gene>